<sequence>MKLTTYLNFDGNTREAFEFYAGLLGGRIVAMMTYGETPGCEDMAEADRGKIMHARLEIGGDALMATDSTPQYPYHRIRCAYVVFDADSSADAERIFAALSAGGEVEMPMQETFWAHRYGITVDRFGVPWMINHAKPMPAG</sequence>
<accession>A0ABV9QR52</accession>
<protein>
    <submittedName>
        <fullName evidence="2">VOC family protein</fullName>
    </submittedName>
</protein>
<keyword evidence="3" id="KW-1185">Reference proteome</keyword>
<organism evidence="2 3">
    <name type="scientific">Dokdonella ginsengisoli</name>
    <dbReference type="NCBI Taxonomy" id="363846"/>
    <lineage>
        <taxon>Bacteria</taxon>
        <taxon>Pseudomonadati</taxon>
        <taxon>Pseudomonadota</taxon>
        <taxon>Gammaproteobacteria</taxon>
        <taxon>Lysobacterales</taxon>
        <taxon>Rhodanobacteraceae</taxon>
        <taxon>Dokdonella</taxon>
    </lineage>
</organism>
<reference evidence="3" key="1">
    <citation type="journal article" date="2019" name="Int. J. Syst. Evol. Microbiol.">
        <title>The Global Catalogue of Microorganisms (GCM) 10K type strain sequencing project: providing services to taxonomists for standard genome sequencing and annotation.</title>
        <authorList>
            <consortium name="The Broad Institute Genomics Platform"/>
            <consortium name="The Broad Institute Genome Sequencing Center for Infectious Disease"/>
            <person name="Wu L."/>
            <person name="Ma J."/>
        </authorList>
    </citation>
    <scope>NUCLEOTIDE SEQUENCE [LARGE SCALE GENOMIC DNA]</scope>
    <source>
        <strain evidence="3">CCUG 30340</strain>
    </source>
</reference>
<evidence type="ECO:0000313" key="3">
    <source>
        <dbReference type="Proteomes" id="UP001595886"/>
    </source>
</evidence>
<evidence type="ECO:0000259" key="1">
    <source>
        <dbReference type="Pfam" id="PF06983"/>
    </source>
</evidence>
<dbReference type="PANTHER" id="PTHR33990">
    <property type="entry name" value="PROTEIN YJDN-RELATED"/>
    <property type="match status" value="1"/>
</dbReference>
<dbReference type="InterPro" id="IPR029068">
    <property type="entry name" value="Glyas_Bleomycin-R_OHBP_Dase"/>
</dbReference>
<gene>
    <name evidence="2" type="ORF">ACFO6Q_02745</name>
</gene>
<dbReference type="InterPro" id="IPR028973">
    <property type="entry name" value="PhnB-like"/>
</dbReference>
<dbReference type="EMBL" id="JBHSHD010000003">
    <property type="protein sequence ID" value="MFC4819223.1"/>
    <property type="molecule type" value="Genomic_DNA"/>
</dbReference>
<comment type="caution">
    <text evidence="2">The sequence shown here is derived from an EMBL/GenBank/DDBJ whole genome shotgun (WGS) entry which is preliminary data.</text>
</comment>
<dbReference type="PANTHER" id="PTHR33990:SF1">
    <property type="entry name" value="PROTEIN YJDN"/>
    <property type="match status" value="1"/>
</dbReference>
<feature type="domain" description="PhnB-like" evidence="1">
    <location>
        <begin position="2"/>
        <end position="131"/>
    </location>
</feature>
<dbReference type="RefSeq" id="WP_380018977.1">
    <property type="nucleotide sequence ID" value="NZ_JBHSHD010000003.1"/>
</dbReference>
<dbReference type="Gene3D" id="3.10.180.10">
    <property type="entry name" value="2,3-Dihydroxybiphenyl 1,2-Dioxygenase, domain 1"/>
    <property type="match status" value="1"/>
</dbReference>
<name>A0ABV9QR52_9GAMM</name>
<proteinExistence type="predicted"/>
<dbReference type="CDD" id="cd06588">
    <property type="entry name" value="PhnB_like"/>
    <property type="match status" value="1"/>
</dbReference>
<evidence type="ECO:0000313" key="2">
    <source>
        <dbReference type="EMBL" id="MFC4819223.1"/>
    </source>
</evidence>
<dbReference type="SUPFAM" id="SSF54593">
    <property type="entry name" value="Glyoxalase/Bleomycin resistance protein/Dihydroxybiphenyl dioxygenase"/>
    <property type="match status" value="1"/>
</dbReference>
<dbReference type="Pfam" id="PF06983">
    <property type="entry name" value="3-dmu-9_3-mt"/>
    <property type="match status" value="1"/>
</dbReference>
<dbReference type="Proteomes" id="UP001595886">
    <property type="component" value="Unassembled WGS sequence"/>
</dbReference>